<dbReference type="Proteomes" id="UP001596108">
    <property type="component" value="Unassembled WGS sequence"/>
</dbReference>
<comment type="caution">
    <text evidence="4">The sequence shown here is derived from an EMBL/GenBank/DDBJ whole genome shotgun (WGS) entry which is preliminary data.</text>
</comment>
<feature type="domain" description="Zinc-ribbon" evidence="3">
    <location>
        <begin position="2"/>
        <end position="23"/>
    </location>
</feature>
<keyword evidence="1" id="KW-0472">Membrane</keyword>
<accession>A0ABW0QVI7</accession>
<evidence type="ECO:0000313" key="5">
    <source>
        <dbReference type="Proteomes" id="UP001596108"/>
    </source>
</evidence>
<organism evidence="4 5">
    <name type="scientific">Cohnella yongneupensis</name>
    <dbReference type="NCBI Taxonomy" id="425006"/>
    <lineage>
        <taxon>Bacteria</taxon>
        <taxon>Bacillati</taxon>
        <taxon>Bacillota</taxon>
        <taxon>Bacilli</taxon>
        <taxon>Bacillales</taxon>
        <taxon>Paenibacillaceae</taxon>
        <taxon>Cohnella</taxon>
    </lineage>
</organism>
<dbReference type="EMBL" id="JBHSNC010000012">
    <property type="protein sequence ID" value="MFC5528783.1"/>
    <property type="molecule type" value="Genomic_DNA"/>
</dbReference>
<evidence type="ECO:0000313" key="4">
    <source>
        <dbReference type="EMBL" id="MFC5528783.1"/>
    </source>
</evidence>
<protein>
    <submittedName>
        <fullName evidence="4">Zinc-ribbon domain-containing protein</fullName>
    </submittedName>
</protein>
<dbReference type="Pfam" id="PF13240">
    <property type="entry name" value="Zn_Ribbon_1"/>
    <property type="match status" value="1"/>
</dbReference>
<feature type="domain" description="DUF4878" evidence="2">
    <location>
        <begin position="97"/>
        <end position="203"/>
    </location>
</feature>
<dbReference type="RefSeq" id="WP_378110644.1">
    <property type="nucleotide sequence ID" value="NZ_JBHSNC010000012.1"/>
</dbReference>
<sequence length="209" mass="22964">MFCNHCGNQHEANAKFCTKCGASIAQQPQAATPAQYQQPAQPYGQQPLVQQQPYGQQQGQPFYQPNQPRQMSKQTMGLIAAGLVIIVGGLIFYFSGSGGSQSSPKSTVESFMEAVKAKDGKALVKLISDDSLGNPDKDELNDIIDEMEDNFGSGSLKSYKILDTDIDDDTATVDYEVTYSEDGEKQTEEDSFDLVKVEGKWYIDEDMGF</sequence>
<keyword evidence="5" id="KW-1185">Reference proteome</keyword>
<dbReference type="SUPFAM" id="SSF54427">
    <property type="entry name" value="NTF2-like"/>
    <property type="match status" value="1"/>
</dbReference>
<evidence type="ECO:0000259" key="3">
    <source>
        <dbReference type="Pfam" id="PF13240"/>
    </source>
</evidence>
<proteinExistence type="predicted"/>
<dbReference type="Pfam" id="PF12870">
    <property type="entry name" value="DUF4878"/>
    <property type="match status" value="1"/>
</dbReference>
<keyword evidence="1" id="KW-0812">Transmembrane</keyword>
<evidence type="ECO:0000259" key="2">
    <source>
        <dbReference type="Pfam" id="PF12870"/>
    </source>
</evidence>
<dbReference type="SUPFAM" id="SSF81995">
    <property type="entry name" value="beta-sandwich domain of Sec23/24"/>
    <property type="match status" value="1"/>
</dbReference>
<evidence type="ECO:0000256" key="1">
    <source>
        <dbReference type="SAM" id="Phobius"/>
    </source>
</evidence>
<keyword evidence="1" id="KW-1133">Transmembrane helix</keyword>
<gene>
    <name evidence="4" type="ORF">ACFPQ4_04845</name>
</gene>
<dbReference type="Gene3D" id="3.10.450.50">
    <property type="match status" value="1"/>
</dbReference>
<reference evidence="5" key="1">
    <citation type="journal article" date="2019" name="Int. J. Syst. Evol. Microbiol.">
        <title>The Global Catalogue of Microorganisms (GCM) 10K type strain sequencing project: providing services to taxonomists for standard genome sequencing and annotation.</title>
        <authorList>
            <consortium name="The Broad Institute Genomics Platform"/>
            <consortium name="The Broad Institute Genome Sequencing Center for Infectious Disease"/>
            <person name="Wu L."/>
            <person name="Ma J."/>
        </authorList>
    </citation>
    <scope>NUCLEOTIDE SEQUENCE [LARGE SCALE GENOMIC DNA]</scope>
    <source>
        <strain evidence="5">CGMCC 1.18578</strain>
    </source>
</reference>
<dbReference type="InterPro" id="IPR024267">
    <property type="entry name" value="DUF4878"/>
</dbReference>
<dbReference type="InterPro" id="IPR032710">
    <property type="entry name" value="NTF2-like_dom_sf"/>
</dbReference>
<name>A0ABW0QVI7_9BACL</name>
<dbReference type="InterPro" id="IPR026870">
    <property type="entry name" value="Zinc_ribbon_dom"/>
</dbReference>
<feature type="transmembrane region" description="Helical" evidence="1">
    <location>
        <begin position="76"/>
        <end position="96"/>
    </location>
</feature>